<sequence>MAKLEKQNKKVIRKTKLQEAIFTAIASGGRMGSTELIPIVLNYFFELDIPSSSRRKEIIMSAANRLKKRGLLKFQDGHHSLTEPGEKLLKHWRMANYKIPRPKRWDGKWRVIIFDIPEKNRMVRTEVRQILSEAGFQRLQDSVWVFPYDCEDFIGLMKMDLEIGKNLLYMIVDQIENDRHLRMDFDIV</sequence>
<gene>
    <name evidence="8" type="ORF">A3I86_01135</name>
</gene>
<dbReference type="InterPro" id="IPR021127">
    <property type="entry name" value="CRISPR_associated_Cas2"/>
</dbReference>
<accession>A0A1G2UFY0</accession>
<evidence type="ECO:0000313" key="9">
    <source>
        <dbReference type="Proteomes" id="UP000177096"/>
    </source>
</evidence>
<keyword evidence="4" id="KW-0378">Hydrolase</keyword>
<reference evidence="8 9" key="1">
    <citation type="journal article" date="2016" name="Nat. Commun.">
        <title>Thousands of microbial genomes shed light on interconnected biogeochemical processes in an aquifer system.</title>
        <authorList>
            <person name="Anantharaman K."/>
            <person name="Brown C.T."/>
            <person name="Hug L.A."/>
            <person name="Sharon I."/>
            <person name="Castelle C.J."/>
            <person name="Probst A.J."/>
            <person name="Thomas B.C."/>
            <person name="Singh A."/>
            <person name="Wilkins M.J."/>
            <person name="Karaoz U."/>
            <person name="Brodie E.L."/>
            <person name="Williams K.H."/>
            <person name="Hubbard S.S."/>
            <person name="Banfield J.F."/>
        </authorList>
    </citation>
    <scope>NUCLEOTIDE SEQUENCE [LARGE SCALE GENOMIC DNA]</scope>
</reference>
<evidence type="ECO:0000256" key="5">
    <source>
        <dbReference type="ARBA" id="ARBA00022842"/>
    </source>
</evidence>
<keyword evidence="5" id="KW-0460">Magnesium</keyword>
<evidence type="ECO:0000256" key="4">
    <source>
        <dbReference type="ARBA" id="ARBA00022801"/>
    </source>
</evidence>
<dbReference type="GO" id="GO:0006351">
    <property type="term" value="P:DNA-templated transcription"/>
    <property type="evidence" value="ECO:0007669"/>
    <property type="project" value="TreeGrafter"/>
</dbReference>
<feature type="domain" description="Transcriptional repressor PaaX-like central Cas2-like" evidence="7">
    <location>
        <begin position="103"/>
        <end position="175"/>
    </location>
</feature>
<evidence type="ECO:0000256" key="3">
    <source>
        <dbReference type="ARBA" id="ARBA00022759"/>
    </source>
</evidence>
<dbReference type="GO" id="GO:0043571">
    <property type="term" value="P:maintenance of CRISPR repeat elements"/>
    <property type="evidence" value="ECO:0007669"/>
    <property type="project" value="InterPro"/>
</dbReference>
<name>A0A1G2UFY0_9BACT</name>
<keyword evidence="2" id="KW-0479">Metal-binding</keyword>
<comment type="caution">
    <text evidence="8">The sequence shown here is derived from an EMBL/GenBank/DDBJ whole genome shotgun (WGS) entry which is preliminary data.</text>
</comment>
<evidence type="ECO:0000256" key="2">
    <source>
        <dbReference type="ARBA" id="ARBA00022723"/>
    </source>
</evidence>
<organism evidence="8 9">
    <name type="scientific">Candidatus Zambryskibacteria bacterium RIFCSPLOWO2_02_FULL_39_14</name>
    <dbReference type="NCBI Taxonomy" id="1802769"/>
    <lineage>
        <taxon>Bacteria</taxon>
        <taxon>Candidatus Zambryskiibacteriota</taxon>
    </lineage>
</organism>
<evidence type="ECO:0000259" key="7">
    <source>
        <dbReference type="Pfam" id="PF20803"/>
    </source>
</evidence>
<dbReference type="EMBL" id="MHWM01000027">
    <property type="protein sequence ID" value="OHB08354.1"/>
    <property type="molecule type" value="Genomic_DNA"/>
</dbReference>
<evidence type="ECO:0000256" key="1">
    <source>
        <dbReference type="ARBA" id="ARBA00022722"/>
    </source>
</evidence>
<keyword evidence="3 8" id="KW-0255">Endonuclease</keyword>
<protein>
    <submittedName>
        <fullName evidence="8">CRISPR-associated endonuclease Cas2</fullName>
    </submittedName>
</protein>
<dbReference type="Gene3D" id="3.30.70.2650">
    <property type="match status" value="1"/>
</dbReference>
<evidence type="ECO:0000256" key="6">
    <source>
        <dbReference type="ARBA" id="ARBA00023118"/>
    </source>
</evidence>
<proteinExistence type="predicted"/>
<dbReference type="PANTHER" id="PTHR30319:SF1">
    <property type="entry name" value="TRANSCRIPTIONAL REPRESSOR PAAX"/>
    <property type="match status" value="1"/>
</dbReference>
<dbReference type="AlphaFoldDB" id="A0A1G2UFY0"/>
<dbReference type="SUPFAM" id="SSF143430">
    <property type="entry name" value="TTP0101/SSO1404-like"/>
    <property type="match status" value="1"/>
</dbReference>
<keyword evidence="6" id="KW-0051">Antiviral defense</keyword>
<dbReference type="NCBIfam" id="TIGR01573">
    <property type="entry name" value="cas2"/>
    <property type="match status" value="1"/>
</dbReference>
<dbReference type="PANTHER" id="PTHR30319">
    <property type="entry name" value="PHENYLACETIC ACID REGULATOR-RELATED TRANSCRIPTIONAL REPRESSOR"/>
    <property type="match status" value="1"/>
</dbReference>
<keyword evidence="1" id="KW-0540">Nuclease</keyword>
<dbReference type="InterPro" id="IPR048846">
    <property type="entry name" value="PaaX-like_central"/>
</dbReference>
<evidence type="ECO:0000313" key="8">
    <source>
        <dbReference type="EMBL" id="OHB08354.1"/>
    </source>
</evidence>
<dbReference type="Pfam" id="PF20803">
    <property type="entry name" value="PaaX_M"/>
    <property type="match status" value="1"/>
</dbReference>
<dbReference type="GO" id="GO:0004521">
    <property type="term" value="F:RNA endonuclease activity"/>
    <property type="evidence" value="ECO:0007669"/>
    <property type="project" value="InterPro"/>
</dbReference>
<dbReference type="Proteomes" id="UP000177096">
    <property type="component" value="Unassembled WGS sequence"/>
</dbReference>